<organism evidence="1 2">
    <name type="scientific">Mycobacterium heckeshornense</name>
    <dbReference type="NCBI Taxonomy" id="110505"/>
    <lineage>
        <taxon>Bacteria</taxon>
        <taxon>Bacillati</taxon>
        <taxon>Actinomycetota</taxon>
        <taxon>Actinomycetes</taxon>
        <taxon>Mycobacteriales</taxon>
        <taxon>Mycobacteriaceae</taxon>
        <taxon>Mycobacterium</taxon>
    </lineage>
</organism>
<dbReference type="STRING" id="110505.ACT16_16865"/>
<accession>A0A2G8AYK0</accession>
<name>A0A2G8AYK0_9MYCO</name>
<keyword evidence="2" id="KW-1185">Reference proteome</keyword>
<dbReference type="RefSeq" id="WP_048892614.1">
    <property type="nucleotide sequence ID" value="NZ_AP024237.1"/>
</dbReference>
<dbReference type="Proteomes" id="UP000595446">
    <property type="component" value="Chromosome"/>
</dbReference>
<proteinExistence type="predicted"/>
<reference evidence="1 2" key="1">
    <citation type="submission" date="2020-12" db="EMBL/GenBank/DDBJ databases">
        <title>Complete genome sequence of Mycobacterium heckeshornense JCM 15655T, closely related to a pathogenic non-tuberculous mycobacterial species Mycobacterium xenopi.</title>
        <authorList>
            <person name="Yoshida M."/>
            <person name="Fukano H."/>
            <person name="Asakura T."/>
            <person name="Suzuki M."/>
            <person name="Hoshino Y."/>
        </authorList>
    </citation>
    <scope>NUCLEOTIDE SEQUENCE [LARGE SCALE GENOMIC DNA]</scope>
    <source>
        <strain evidence="1 2">JCM 15655</strain>
    </source>
</reference>
<evidence type="ECO:0000313" key="2">
    <source>
        <dbReference type="Proteomes" id="UP000595446"/>
    </source>
</evidence>
<gene>
    <name evidence="1" type="ORF">MHEC_00350</name>
</gene>
<sequence>MTGFLSVTPEAVNLSSVTEMVISGDMAANNAAGAAALTGTVPMVPTSDDAAFSAALNEAGVAYLGSVAEHVGQRAAYAGAQGLSAISYVVRELLSSVNISSIV</sequence>
<dbReference type="OrthoDB" id="4734603at2"/>
<dbReference type="EMBL" id="AP024237">
    <property type="protein sequence ID" value="BCO33602.1"/>
    <property type="molecule type" value="Genomic_DNA"/>
</dbReference>
<protein>
    <submittedName>
        <fullName evidence="1">Uncharacterized protein</fullName>
    </submittedName>
</protein>
<dbReference type="AlphaFoldDB" id="A0A2G8AYK0"/>
<evidence type="ECO:0000313" key="1">
    <source>
        <dbReference type="EMBL" id="BCO33602.1"/>
    </source>
</evidence>